<comment type="caution">
    <text evidence="1">The sequence shown here is derived from an EMBL/GenBank/DDBJ whole genome shotgun (WGS) entry which is preliminary data.</text>
</comment>
<keyword evidence="2" id="KW-1185">Reference proteome</keyword>
<proteinExistence type="predicted"/>
<gene>
    <name evidence="1" type="ORF">PGT21_005763</name>
</gene>
<organism evidence="1 2">
    <name type="scientific">Puccinia graminis f. sp. tritici</name>
    <dbReference type="NCBI Taxonomy" id="56615"/>
    <lineage>
        <taxon>Eukaryota</taxon>
        <taxon>Fungi</taxon>
        <taxon>Dikarya</taxon>
        <taxon>Basidiomycota</taxon>
        <taxon>Pucciniomycotina</taxon>
        <taxon>Pucciniomycetes</taxon>
        <taxon>Pucciniales</taxon>
        <taxon>Pucciniaceae</taxon>
        <taxon>Puccinia</taxon>
    </lineage>
</organism>
<accession>A0A5B0Q5C0</accession>
<reference evidence="1 2" key="1">
    <citation type="submission" date="2019-05" db="EMBL/GenBank/DDBJ databases">
        <title>Emergence of the Ug99 lineage of the wheat stem rust pathogen through somatic hybridization.</title>
        <authorList>
            <person name="Li F."/>
            <person name="Upadhyaya N.M."/>
            <person name="Sperschneider J."/>
            <person name="Matny O."/>
            <person name="Nguyen-Phuc H."/>
            <person name="Mago R."/>
            <person name="Raley C."/>
            <person name="Miller M.E."/>
            <person name="Silverstein K.A.T."/>
            <person name="Henningsen E."/>
            <person name="Hirsch C.D."/>
            <person name="Visser B."/>
            <person name="Pretorius Z.A."/>
            <person name="Steffenson B.J."/>
            <person name="Schwessinger B."/>
            <person name="Dodds P.N."/>
            <person name="Figueroa M."/>
        </authorList>
    </citation>
    <scope>NUCLEOTIDE SEQUENCE [LARGE SCALE GENOMIC DNA]</scope>
    <source>
        <strain evidence="1">21-0</strain>
    </source>
</reference>
<name>A0A5B0Q5C0_PUCGR</name>
<dbReference type="OrthoDB" id="10460928at2759"/>
<sequence length="155" mass="17549">MNSRPTLVSATTERLQVFRVGNNITGSRTSRRDPFTASIVMKFLSCYSNYSTFPDTLFSQTDLSLTLFPEGMKSIRRKQLGAIGQRSTSYLSIPDGGPLKFGFDVMKYLECNGCGLYTLLVHWKLLRNSKRKSSSNSKRILVFDCHLRGRAYLNT</sequence>
<dbReference type="EMBL" id="VSWC01000028">
    <property type="protein sequence ID" value="KAA1108249.1"/>
    <property type="molecule type" value="Genomic_DNA"/>
</dbReference>
<evidence type="ECO:0000313" key="2">
    <source>
        <dbReference type="Proteomes" id="UP000324748"/>
    </source>
</evidence>
<evidence type="ECO:0000313" key="1">
    <source>
        <dbReference type="EMBL" id="KAA1108249.1"/>
    </source>
</evidence>
<dbReference type="Proteomes" id="UP000324748">
    <property type="component" value="Unassembled WGS sequence"/>
</dbReference>
<dbReference type="AlphaFoldDB" id="A0A5B0Q5C0"/>
<protein>
    <submittedName>
        <fullName evidence="1">Uncharacterized protein</fullName>
    </submittedName>
</protein>